<protein>
    <submittedName>
        <fullName evidence="3">Activator of HSP90 ATPase</fullName>
    </submittedName>
</protein>
<gene>
    <name evidence="3" type="ORF">CCY01nite_43490</name>
</gene>
<evidence type="ECO:0000256" key="1">
    <source>
        <dbReference type="ARBA" id="ARBA00006817"/>
    </source>
</evidence>
<proteinExistence type="inferred from homology"/>
<dbReference type="OrthoDB" id="287565at2"/>
<comment type="similarity">
    <text evidence="1">Belongs to the AHA1 family.</text>
</comment>
<reference evidence="3 4" key="1">
    <citation type="submission" date="2019-07" db="EMBL/GenBank/DDBJ databases">
        <title>Whole genome shotgun sequence of Chitinophaga cymbidii NBRC 109752.</title>
        <authorList>
            <person name="Hosoyama A."/>
            <person name="Uohara A."/>
            <person name="Ohji S."/>
            <person name="Ichikawa N."/>
        </authorList>
    </citation>
    <scope>NUCLEOTIDE SEQUENCE [LARGE SCALE GENOMIC DNA]</scope>
    <source>
        <strain evidence="3 4">NBRC 109752</strain>
    </source>
</reference>
<evidence type="ECO:0000313" key="4">
    <source>
        <dbReference type="Proteomes" id="UP000321436"/>
    </source>
</evidence>
<comment type="caution">
    <text evidence="3">The sequence shown here is derived from an EMBL/GenBank/DDBJ whole genome shotgun (WGS) entry which is preliminary data.</text>
</comment>
<dbReference type="Pfam" id="PF08327">
    <property type="entry name" value="AHSA1"/>
    <property type="match status" value="1"/>
</dbReference>
<dbReference type="AlphaFoldDB" id="A0A512RQT6"/>
<organism evidence="3 4">
    <name type="scientific">Chitinophaga cymbidii</name>
    <dbReference type="NCBI Taxonomy" id="1096750"/>
    <lineage>
        <taxon>Bacteria</taxon>
        <taxon>Pseudomonadati</taxon>
        <taxon>Bacteroidota</taxon>
        <taxon>Chitinophagia</taxon>
        <taxon>Chitinophagales</taxon>
        <taxon>Chitinophagaceae</taxon>
        <taxon>Chitinophaga</taxon>
    </lineage>
</organism>
<dbReference type="SUPFAM" id="SSF55961">
    <property type="entry name" value="Bet v1-like"/>
    <property type="match status" value="1"/>
</dbReference>
<dbReference type="EMBL" id="BKAU01000005">
    <property type="protein sequence ID" value="GEP98089.1"/>
    <property type="molecule type" value="Genomic_DNA"/>
</dbReference>
<dbReference type="Proteomes" id="UP000321436">
    <property type="component" value="Unassembled WGS sequence"/>
</dbReference>
<accession>A0A512RQT6</accession>
<dbReference type="InterPro" id="IPR013538">
    <property type="entry name" value="ASHA1/2-like_C"/>
</dbReference>
<evidence type="ECO:0000313" key="3">
    <source>
        <dbReference type="EMBL" id="GEP98089.1"/>
    </source>
</evidence>
<feature type="domain" description="Activator of Hsp90 ATPase homologue 1/2-like C-terminal" evidence="2">
    <location>
        <begin position="14"/>
        <end position="131"/>
    </location>
</feature>
<name>A0A512RQT6_9BACT</name>
<dbReference type="CDD" id="cd07814">
    <property type="entry name" value="SRPBCC_CalC_Aha1-like"/>
    <property type="match status" value="1"/>
</dbReference>
<evidence type="ECO:0000259" key="2">
    <source>
        <dbReference type="Pfam" id="PF08327"/>
    </source>
</evidence>
<dbReference type="InterPro" id="IPR023393">
    <property type="entry name" value="START-like_dom_sf"/>
</dbReference>
<dbReference type="Gene3D" id="3.30.530.20">
    <property type="match status" value="1"/>
</dbReference>
<sequence length="146" mass="16905">MIMKSIYHRLLIEAPAQKVYDAITTQQGLAGWWTPATTAKPEVDSINRFEFEDGYYKEMKVEELHPASRVEWICIQGFEDWIGTTITFELQPHKKGTVLLFHHDGFKEYDEGYASCSYDWATFLRSLRALVVTGKGHPFPNHHDLL</sequence>
<keyword evidence="4" id="KW-1185">Reference proteome</keyword>